<reference evidence="3" key="1">
    <citation type="submission" date="2021-02" db="EMBL/GenBank/DDBJ databases">
        <authorList>
            <person name="Palmer J.M."/>
        </authorList>
    </citation>
    <scope>NUCLEOTIDE SEQUENCE</scope>
    <source>
        <strain evidence="3">SCRP23</strain>
    </source>
</reference>
<gene>
    <name evidence="3" type="ORF">PHYBOEH_011073</name>
</gene>
<comment type="caution">
    <text evidence="3">The sequence shown here is derived from an EMBL/GenBank/DDBJ whole genome shotgun (WGS) entry which is preliminary data.</text>
</comment>
<evidence type="ECO:0000313" key="3">
    <source>
        <dbReference type="EMBL" id="KAG7398452.1"/>
    </source>
</evidence>
<keyword evidence="2" id="KW-1133">Transmembrane helix</keyword>
<evidence type="ECO:0000313" key="4">
    <source>
        <dbReference type="Proteomes" id="UP000693981"/>
    </source>
</evidence>
<feature type="compositionally biased region" description="Basic and acidic residues" evidence="1">
    <location>
        <begin position="372"/>
        <end position="385"/>
    </location>
</feature>
<keyword evidence="2" id="KW-0812">Transmembrane</keyword>
<protein>
    <submittedName>
        <fullName evidence="3">Uncharacterized protein</fullName>
    </submittedName>
</protein>
<dbReference type="AlphaFoldDB" id="A0A8T1WWE9"/>
<dbReference type="Proteomes" id="UP000693981">
    <property type="component" value="Unassembled WGS sequence"/>
</dbReference>
<keyword evidence="2" id="KW-0472">Membrane</keyword>
<organism evidence="3 4">
    <name type="scientific">Phytophthora boehmeriae</name>
    <dbReference type="NCBI Taxonomy" id="109152"/>
    <lineage>
        <taxon>Eukaryota</taxon>
        <taxon>Sar</taxon>
        <taxon>Stramenopiles</taxon>
        <taxon>Oomycota</taxon>
        <taxon>Peronosporomycetes</taxon>
        <taxon>Peronosporales</taxon>
        <taxon>Peronosporaceae</taxon>
        <taxon>Phytophthora</taxon>
    </lineage>
</organism>
<evidence type="ECO:0000256" key="1">
    <source>
        <dbReference type="SAM" id="MobiDB-lite"/>
    </source>
</evidence>
<accession>A0A8T1WWE9</accession>
<dbReference type="EMBL" id="JAGDFL010000080">
    <property type="protein sequence ID" value="KAG7398452.1"/>
    <property type="molecule type" value="Genomic_DNA"/>
</dbReference>
<feature type="region of interest" description="Disordered" evidence="1">
    <location>
        <begin position="366"/>
        <end position="412"/>
    </location>
</feature>
<dbReference type="OrthoDB" id="109414at2759"/>
<evidence type="ECO:0000256" key="2">
    <source>
        <dbReference type="SAM" id="Phobius"/>
    </source>
</evidence>
<sequence>MTADASTTTLLAPLEAHADTQVKHLLAIADVIRALQSTEAQYAKRYAALPFQTPESTAETLKQLPQLREVCSCFSLLVHEFAALKAGLASELLTQVLEPLEEFTMDHGEKARHVLSELYELLQKEKAFDLAYQKLHEGCNASSSQEDSASSEDETSSQLQQTHMLRLLRKRDAERLTIQQWITALHFAGQRYQTQLTQVVSRTTSIYERMIASSRTLLSRLQEQLNQEIASSSSSIGEKSNNSASKTFEESWDDELVRYDCHVALTTWMSSLFRQIIPVEQNTAKLLQKVAKLDRVADKESVGFGLSFLTGLSEYHDILTVNIANPIVRTLKLSKEKQERMQKELVKSLSETVSLVADARARVDTRTSASKEYSDHGKIPIRRDSMTSSETSDLCESDNNEHDSSANGFAQDFETASDWTPELSYLQTMERKLALQTQEMTSVLEQTSYLAVKTMELMVQDHIKRVCMALDTLSDAMHMEPNEAKQTVAHKQPWDHIAEMLSIHVATDFVAQVKNSSQQVHFWNHGNKTHAGKTQVAGQHWHRRRFDLATDYVGKAVTGLSVCRFAANTIPFTLRLLRLTIAAPFRFTLDHLPPSQEERVAVAVIFVAIFVMINICMASTQVQQSWRDLTDIQRSNAKDLEQIVKLAVDVCTSK</sequence>
<proteinExistence type="predicted"/>
<keyword evidence="4" id="KW-1185">Reference proteome</keyword>
<name>A0A8T1WWE9_9STRA</name>
<feature type="transmembrane region" description="Helical" evidence="2">
    <location>
        <begin position="600"/>
        <end position="617"/>
    </location>
</feature>